<keyword evidence="2" id="KW-1185">Reference proteome</keyword>
<organism evidence="1 2">
    <name type="scientific">Necator americanus</name>
    <name type="common">Human hookworm</name>
    <dbReference type="NCBI Taxonomy" id="51031"/>
    <lineage>
        <taxon>Eukaryota</taxon>
        <taxon>Metazoa</taxon>
        <taxon>Ecdysozoa</taxon>
        <taxon>Nematoda</taxon>
        <taxon>Chromadorea</taxon>
        <taxon>Rhabditida</taxon>
        <taxon>Rhabditina</taxon>
        <taxon>Rhabditomorpha</taxon>
        <taxon>Strongyloidea</taxon>
        <taxon>Ancylostomatidae</taxon>
        <taxon>Bunostominae</taxon>
        <taxon>Necator</taxon>
    </lineage>
</organism>
<proteinExistence type="predicted"/>
<comment type="caution">
    <text evidence="1">The sequence shown here is derived from an EMBL/GenBank/DDBJ whole genome shotgun (WGS) entry which is preliminary data.</text>
</comment>
<dbReference type="CTD" id="25345887"/>
<name>A0ABR1DLK2_NECAM</name>
<dbReference type="KEGG" id="nai:NECAME_05855"/>
<protein>
    <submittedName>
        <fullName evidence="1">Uncharacterized protein</fullName>
    </submittedName>
</protein>
<evidence type="ECO:0000313" key="2">
    <source>
        <dbReference type="Proteomes" id="UP001303046"/>
    </source>
</evidence>
<evidence type="ECO:0000313" key="1">
    <source>
        <dbReference type="EMBL" id="KAK6751333.1"/>
    </source>
</evidence>
<accession>A0ABR1DLK2</accession>
<reference evidence="1 2" key="1">
    <citation type="submission" date="2023-08" db="EMBL/GenBank/DDBJ databases">
        <title>A Necator americanus chromosomal reference genome.</title>
        <authorList>
            <person name="Ilik V."/>
            <person name="Petrzelkova K.J."/>
            <person name="Pardy F."/>
            <person name="Fuh T."/>
            <person name="Niatou-Singa F.S."/>
            <person name="Gouil Q."/>
            <person name="Baker L."/>
            <person name="Ritchie M.E."/>
            <person name="Jex A.R."/>
            <person name="Gazzola D."/>
            <person name="Li H."/>
            <person name="Toshio Fujiwara R."/>
            <person name="Zhan B."/>
            <person name="Aroian R.V."/>
            <person name="Pafco B."/>
            <person name="Schwarz E.M."/>
        </authorList>
    </citation>
    <scope>NUCLEOTIDE SEQUENCE [LARGE SCALE GENOMIC DNA]</scope>
    <source>
        <strain evidence="1 2">Aroian</strain>
        <tissue evidence="1">Whole animal</tissue>
    </source>
</reference>
<sequence length="425" mass="49103">MVMIVTNETHPQCNEIYTEPTVDNVVVTAQLSLIFIGIISNLCLLLQFSGRAKLGTASFTYIRIIAIVQFIFFIVPFPLKILTEHYQRGQTWIATNFLPVVLGLFHFAISSLCLCFAFRLQLLLNYIRRSRRWNSLAWVAWRKICWILPFGIILNVSLCFEYNLDYDFCVIGNRPHAIGRARLSETARQDHIKMEVIRFTPTLVYWLAVFCCLCFIISERCLLPQLGSPYAAKHAPLFANLRPLLLALMISQSVVHQASTFCAIQSCRIDEPVRLILYGFSYSLTFPLMLIMSTTFRSHLFHILTNYVHVRSKVRKDSALHKVTKHITRAVAYSKMEMENSEIDNRNYNTRPHSLRAMLKEDAIYRVRFAMPQSVGVIEEEDETSEARREEEETVARAFMESAQFLERPVFVDEDSNSGFSEHML</sequence>
<gene>
    <name evidence="1" type="primary">Necator_chrIV.g16284</name>
    <name evidence="1" type="ORF">RB195_002988</name>
</gene>
<dbReference type="Proteomes" id="UP001303046">
    <property type="component" value="Unassembled WGS sequence"/>
</dbReference>
<dbReference type="EMBL" id="JAVFWL010000004">
    <property type="protein sequence ID" value="KAK6751333.1"/>
    <property type="molecule type" value="Genomic_DNA"/>
</dbReference>